<keyword evidence="3" id="KW-1185">Reference proteome</keyword>
<proteinExistence type="predicted"/>
<evidence type="ECO:0000313" key="3">
    <source>
        <dbReference type="Proteomes" id="UP000799428"/>
    </source>
</evidence>
<gene>
    <name evidence="2" type="ORF">K504DRAFT_413113</name>
</gene>
<keyword evidence="1" id="KW-0732">Signal</keyword>
<dbReference type="AlphaFoldDB" id="A0A6G1K193"/>
<sequence length="75" mass="8545">MLSTLTKNIGIAIATLVSLLELNTEDYSYYINDCGQVRSTQCRGDRYALREPKDKTFRRRRLRGILNVGFGGTED</sequence>
<protein>
    <submittedName>
        <fullName evidence="2">Uncharacterized protein</fullName>
    </submittedName>
</protein>
<reference evidence="2" key="1">
    <citation type="journal article" date="2020" name="Stud. Mycol.">
        <title>101 Dothideomycetes genomes: a test case for predicting lifestyles and emergence of pathogens.</title>
        <authorList>
            <person name="Haridas S."/>
            <person name="Albert R."/>
            <person name="Binder M."/>
            <person name="Bloem J."/>
            <person name="Labutti K."/>
            <person name="Salamov A."/>
            <person name="Andreopoulos B."/>
            <person name="Baker S."/>
            <person name="Barry K."/>
            <person name="Bills G."/>
            <person name="Bluhm B."/>
            <person name="Cannon C."/>
            <person name="Castanera R."/>
            <person name="Culley D."/>
            <person name="Daum C."/>
            <person name="Ezra D."/>
            <person name="Gonzalez J."/>
            <person name="Henrissat B."/>
            <person name="Kuo A."/>
            <person name="Liang C."/>
            <person name="Lipzen A."/>
            <person name="Lutzoni F."/>
            <person name="Magnuson J."/>
            <person name="Mondo S."/>
            <person name="Nolan M."/>
            <person name="Ohm R."/>
            <person name="Pangilinan J."/>
            <person name="Park H.-J."/>
            <person name="Ramirez L."/>
            <person name="Alfaro M."/>
            <person name="Sun H."/>
            <person name="Tritt A."/>
            <person name="Yoshinaga Y."/>
            <person name="Zwiers L.-H."/>
            <person name="Turgeon B."/>
            <person name="Goodwin S."/>
            <person name="Spatafora J."/>
            <person name="Crous P."/>
            <person name="Grigoriev I."/>
        </authorList>
    </citation>
    <scope>NUCLEOTIDE SEQUENCE</scope>
    <source>
        <strain evidence="2">CBS 279.74</strain>
    </source>
</reference>
<name>A0A6G1K193_9PLEO</name>
<evidence type="ECO:0000313" key="2">
    <source>
        <dbReference type="EMBL" id="KAF2706295.1"/>
    </source>
</evidence>
<dbReference type="EMBL" id="MU005776">
    <property type="protein sequence ID" value="KAF2706295.1"/>
    <property type="molecule type" value="Genomic_DNA"/>
</dbReference>
<evidence type="ECO:0000256" key="1">
    <source>
        <dbReference type="SAM" id="SignalP"/>
    </source>
</evidence>
<organism evidence="2 3">
    <name type="scientific">Pleomassaria siparia CBS 279.74</name>
    <dbReference type="NCBI Taxonomy" id="1314801"/>
    <lineage>
        <taxon>Eukaryota</taxon>
        <taxon>Fungi</taxon>
        <taxon>Dikarya</taxon>
        <taxon>Ascomycota</taxon>
        <taxon>Pezizomycotina</taxon>
        <taxon>Dothideomycetes</taxon>
        <taxon>Pleosporomycetidae</taxon>
        <taxon>Pleosporales</taxon>
        <taxon>Pleomassariaceae</taxon>
        <taxon>Pleomassaria</taxon>
    </lineage>
</organism>
<feature type="chain" id="PRO_5026320338" evidence="1">
    <location>
        <begin position="25"/>
        <end position="75"/>
    </location>
</feature>
<feature type="signal peptide" evidence="1">
    <location>
        <begin position="1"/>
        <end position="24"/>
    </location>
</feature>
<dbReference type="Proteomes" id="UP000799428">
    <property type="component" value="Unassembled WGS sequence"/>
</dbReference>
<accession>A0A6G1K193</accession>